<feature type="compositionally biased region" description="Low complexity" evidence="1">
    <location>
        <begin position="50"/>
        <end position="61"/>
    </location>
</feature>
<evidence type="ECO:0000256" key="1">
    <source>
        <dbReference type="SAM" id="MobiDB-lite"/>
    </source>
</evidence>
<feature type="region of interest" description="Disordered" evidence="1">
    <location>
        <begin position="45"/>
        <end position="66"/>
    </location>
</feature>
<name>A0A914V7G1_9BILA</name>
<keyword evidence="2" id="KW-1185">Reference proteome</keyword>
<dbReference type="WBParaSite" id="PSAMB.scaffold1621size29318.g14134.t1">
    <property type="protein sequence ID" value="PSAMB.scaffold1621size29318.g14134.t1"/>
    <property type="gene ID" value="PSAMB.scaffold1621size29318.g14134"/>
</dbReference>
<accession>A0A914V7G1</accession>
<proteinExistence type="predicted"/>
<evidence type="ECO:0000313" key="3">
    <source>
        <dbReference type="WBParaSite" id="PSAMB.scaffold1621size29318.g14134.t1"/>
    </source>
</evidence>
<sequence length="101" mass="10948">MEKKCLSEGRRSARCGCEQNVSAGRHANQRTSANNCRAHNYAKSYDPGKSALPSAPSNAAAADKDTPPLISTYLKRVLRAHHQPTTTGGGRMWKKLSCLHA</sequence>
<dbReference type="Proteomes" id="UP000887566">
    <property type="component" value="Unplaced"/>
</dbReference>
<organism evidence="2 3">
    <name type="scientific">Plectus sambesii</name>
    <dbReference type="NCBI Taxonomy" id="2011161"/>
    <lineage>
        <taxon>Eukaryota</taxon>
        <taxon>Metazoa</taxon>
        <taxon>Ecdysozoa</taxon>
        <taxon>Nematoda</taxon>
        <taxon>Chromadorea</taxon>
        <taxon>Plectida</taxon>
        <taxon>Plectina</taxon>
        <taxon>Plectoidea</taxon>
        <taxon>Plectidae</taxon>
        <taxon>Plectus</taxon>
    </lineage>
</organism>
<dbReference type="AlphaFoldDB" id="A0A914V7G1"/>
<protein>
    <submittedName>
        <fullName evidence="3">Uncharacterized protein</fullName>
    </submittedName>
</protein>
<evidence type="ECO:0000313" key="2">
    <source>
        <dbReference type="Proteomes" id="UP000887566"/>
    </source>
</evidence>
<reference evidence="3" key="1">
    <citation type="submission" date="2022-11" db="UniProtKB">
        <authorList>
            <consortium name="WormBaseParasite"/>
        </authorList>
    </citation>
    <scope>IDENTIFICATION</scope>
</reference>